<dbReference type="InterPro" id="IPR050662">
    <property type="entry name" value="Sec-metab_biosynth-thioest"/>
</dbReference>
<reference evidence="3 4" key="1">
    <citation type="submission" date="2019-02" db="EMBL/GenBank/DDBJ databases">
        <title>Aquabacterium sp. strain KMB7.</title>
        <authorList>
            <person name="Chen W.-M."/>
        </authorList>
    </citation>
    <scope>NUCLEOTIDE SEQUENCE [LARGE SCALE GENOMIC DNA]</scope>
    <source>
        <strain evidence="3 4">KMB7</strain>
    </source>
</reference>
<protein>
    <submittedName>
        <fullName evidence="3">MBL fold metallo-hydrolase</fullName>
    </submittedName>
</protein>
<evidence type="ECO:0000256" key="1">
    <source>
        <dbReference type="SAM" id="MobiDB-lite"/>
    </source>
</evidence>
<dbReference type="EMBL" id="SIXI01000002">
    <property type="protein sequence ID" value="TBO32482.1"/>
    <property type="molecule type" value="Genomic_DNA"/>
</dbReference>
<proteinExistence type="predicted"/>
<dbReference type="Proteomes" id="UP000292120">
    <property type="component" value="Unassembled WGS sequence"/>
</dbReference>
<organism evidence="3 4">
    <name type="scientific">Aquabacterium lacunae</name>
    <dbReference type="NCBI Taxonomy" id="2528630"/>
    <lineage>
        <taxon>Bacteria</taxon>
        <taxon>Pseudomonadati</taxon>
        <taxon>Pseudomonadota</taxon>
        <taxon>Betaproteobacteria</taxon>
        <taxon>Burkholderiales</taxon>
        <taxon>Aquabacterium</taxon>
    </lineage>
</organism>
<feature type="domain" description="Metallo-beta-lactamase" evidence="2">
    <location>
        <begin position="52"/>
        <end position="283"/>
    </location>
</feature>
<dbReference type="InterPro" id="IPR001279">
    <property type="entry name" value="Metallo-B-lactamas"/>
</dbReference>
<dbReference type="RefSeq" id="WP_130966696.1">
    <property type="nucleotide sequence ID" value="NZ_SIXI01000002.1"/>
</dbReference>
<dbReference type="PANTHER" id="PTHR23131:SF4">
    <property type="entry name" value="METALLO-BETA-LACTAMASE SUPERFAMILY POTEIN"/>
    <property type="match status" value="1"/>
</dbReference>
<dbReference type="SUPFAM" id="SSF56281">
    <property type="entry name" value="Metallo-hydrolase/oxidoreductase"/>
    <property type="match status" value="1"/>
</dbReference>
<dbReference type="InterPro" id="IPR036866">
    <property type="entry name" value="RibonucZ/Hydroxyglut_hydro"/>
</dbReference>
<gene>
    <name evidence="3" type="ORF">EYS42_04615</name>
</gene>
<name>A0A4Q9H040_9BURK</name>
<dbReference type="Pfam" id="PF21221">
    <property type="entry name" value="B_lactamase-like_C"/>
    <property type="match status" value="1"/>
</dbReference>
<keyword evidence="4" id="KW-1185">Reference proteome</keyword>
<comment type="caution">
    <text evidence="3">The sequence shown here is derived from an EMBL/GenBank/DDBJ whole genome shotgun (WGS) entry which is preliminary data.</text>
</comment>
<keyword evidence="3" id="KW-0378">Hydrolase</keyword>
<dbReference type="Gene3D" id="3.60.15.10">
    <property type="entry name" value="Ribonuclease Z/Hydroxyacylglutathione hydrolase-like"/>
    <property type="match status" value="1"/>
</dbReference>
<evidence type="ECO:0000313" key="3">
    <source>
        <dbReference type="EMBL" id="TBO32482.1"/>
    </source>
</evidence>
<evidence type="ECO:0000313" key="4">
    <source>
        <dbReference type="Proteomes" id="UP000292120"/>
    </source>
</evidence>
<sequence length="372" mass="40257">MTIERTEAAAPTAAPAPLQFPWGDERPAVGQWLTLQPGLHWVRMPLPFALDHINLWVLDDALPASAPHGLPGYTVVDSGVHTAAIQEAWVQLWAGPMAGGALAKMVVTHMHPDHVGNAQWLIERFGCAEAPPLCWMSATDWLAARVASETTSGHGGERAAAFFASHGLTEAQGLDKIRARGDYYASMVPQVPGRHRRLLDDMAVSIGGDSWRCIAGYGHAPEHMALYCANRGVLISGDMLLPRISTNISVIESEPEADPLGLFLHSLSAYEALPADTVVLPSHGLPFVGIHARVAALRQHHADRLDDILQACATQGSLTAAALLPVLFKRALDLHQTSFAMGEAVAHLNHLWHQGQLQRHQDDGGVWRFTRG</sequence>
<dbReference type="AlphaFoldDB" id="A0A4Q9H040"/>
<dbReference type="InterPro" id="IPR048933">
    <property type="entry name" value="B_lactamase-like_C"/>
</dbReference>
<dbReference type="SMART" id="SM00849">
    <property type="entry name" value="Lactamase_B"/>
    <property type="match status" value="1"/>
</dbReference>
<dbReference type="GO" id="GO:0016787">
    <property type="term" value="F:hydrolase activity"/>
    <property type="evidence" value="ECO:0007669"/>
    <property type="project" value="UniProtKB-KW"/>
</dbReference>
<feature type="region of interest" description="Disordered" evidence="1">
    <location>
        <begin position="1"/>
        <end position="22"/>
    </location>
</feature>
<feature type="compositionally biased region" description="Low complexity" evidence="1">
    <location>
        <begin position="8"/>
        <end position="17"/>
    </location>
</feature>
<dbReference type="OrthoDB" id="2971563at2"/>
<dbReference type="InterPro" id="IPR036388">
    <property type="entry name" value="WH-like_DNA-bd_sf"/>
</dbReference>
<evidence type="ECO:0000259" key="2">
    <source>
        <dbReference type="SMART" id="SM00849"/>
    </source>
</evidence>
<accession>A0A4Q9H040</accession>
<dbReference type="Pfam" id="PF00753">
    <property type="entry name" value="Lactamase_B"/>
    <property type="match status" value="1"/>
</dbReference>
<dbReference type="PANTHER" id="PTHR23131">
    <property type="entry name" value="ENDORIBONUCLEASE LACTB2"/>
    <property type="match status" value="1"/>
</dbReference>
<dbReference type="Gene3D" id="1.10.10.10">
    <property type="entry name" value="Winged helix-like DNA-binding domain superfamily/Winged helix DNA-binding domain"/>
    <property type="match status" value="1"/>
</dbReference>